<dbReference type="RefSeq" id="WP_013887086.1">
    <property type="nucleotide sequence ID" value="NC_015672.1"/>
</dbReference>
<feature type="domain" description="Doubled CXXCH motif" evidence="2">
    <location>
        <begin position="95"/>
        <end position="135"/>
    </location>
</feature>
<feature type="domain" description="Doubled CXXCH motif" evidence="2">
    <location>
        <begin position="190"/>
        <end position="228"/>
    </location>
</feature>
<dbReference type="Proteomes" id="UP000006621">
    <property type="component" value="Chromosome"/>
</dbReference>
<evidence type="ECO:0000256" key="1">
    <source>
        <dbReference type="SAM" id="SignalP"/>
    </source>
</evidence>
<dbReference type="Pfam" id="PF09699">
    <property type="entry name" value="Paired_CXXCH_1"/>
    <property type="match status" value="5"/>
</dbReference>
<keyword evidence="4" id="KW-1185">Reference proteome</keyword>
<dbReference type="PANTHER" id="PTHR39425:SF1">
    <property type="entry name" value="CYTOCHROME C7-LIKE DOMAIN-CONTAINING PROTEIN"/>
    <property type="match status" value="1"/>
</dbReference>
<dbReference type="NCBIfam" id="TIGR01905">
    <property type="entry name" value="paired_CXXCH_1"/>
    <property type="match status" value="5"/>
</dbReference>
<organism evidence="3 4">
    <name type="scientific">Flexistipes sinusarabici (strain ATCC 49648 / DSM 4947 / MAS 10)</name>
    <dbReference type="NCBI Taxonomy" id="717231"/>
    <lineage>
        <taxon>Bacteria</taxon>
        <taxon>Pseudomonadati</taxon>
        <taxon>Deferribacterota</taxon>
        <taxon>Deferribacteres</taxon>
        <taxon>Deferribacterales</taxon>
        <taxon>Flexistipitaceae</taxon>
        <taxon>Flexistipes</taxon>
    </lineage>
</organism>
<accession>F8E4Z8</accession>
<evidence type="ECO:0000259" key="2">
    <source>
        <dbReference type="Pfam" id="PF09699"/>
    </source>
</evidence>
<dbReference type="InterPro" id="IPR036280">
    <property type="entry name" value="Multihaem_cyt_sf"/>
</dbReference>
<proteinExistence type="predicted"/>
<keyword evidence="1" id="KW-0732">Signal</keyword>
<reference evidence="4" key="2">
    <citation type="submission" date="2011-06" db="EMBL/GenBank/DDBJ databases">
        <title>The complete genome of Flexistipes sinusarabici DSM 4947.</title>
        <authorList>
            <person name="Lucas S."/>
            <person name="Han J."/>
            <person name="Lapidus A."/>
            <person name="Bruce D."/>
            <person name="Goodwin L."/>
            <person name="Pitluck S."/>
            <person name="Peters L."/>
            <person name="Kyrpides N."/>
            <person name="Mavromatis K."/>
            <person name="Ivanova N."/>
            <person name="Mikhailova N."/>
            <person name="Chertkov O."/>
            <person name="Detter J.C."/>
            <person name="Tapia R."/>
            <person name="Han C."/>
            <person name="Land M."/>
            <person name="Hauser L."/>
            <person name="Markowitz V."/>
            <person name="Cheng J.-F."/>
            <person name="Hugenholtz P."/>
            <person name="Woyke T."/>
            <person name="Wu D."/>
            <person name="Spring S."/>
            <person name="Schroeder M."/>
            <person name="Brambilla E."/>
            <person name="Klenk H.-P."/>
            <person name="Eisen J.A."/>
        </authorList>
    </citation>
    <scope>NUCLEOTIDE SEQUENCE [LARGE SCALE GENOMIC DNA]</scope>
    <source>
        <strain evidence="4">DSM 4947 / MAS 10</strain>
    </source>
</reference>
<dbReference type="Gene3D" id="3.90.10.10">
    <property type="entry name" value="Cytochrome C3"/>
    <property type="match status" value="1"/>
</dbReference>
<dbReference type="KEGG" id="fsi:Flexsi_2005"/>
<sequence length="436" mass="48822">MKRLFLVVLFCFAFSGLSYAAGCVTDECHSDIQNYEYLHGPTAAMQCEVCHTASPKELENHKERPKSFIDFKSPVKDGPVCVMCHSNQRDGENLHFPVENGDCTACHNPHGGNNKFFVKGKAEADTCMQCHEKGMFNKKYQHGPLAAGECASCHDPHASNYKAHLRFPPDKLCYQCHEDKKEAFNKAVVHAPIKKGCTSCHDPHSSNAKFHLKSASEKALCVKCHQKTNPKLMNRIKNAKFQHKPVEDGNCGGCHNPHASQFGKLLRSNVKTVCFSCHTKLGNKVNNAKYVHGPVATSGCPACHSPHGSDNPFILSKYFPKEFYNAYQKGKYQLCFKCHDRDMLDKQYTKKATNFRNGNKNLHYTHVMIKGKGRSCKACHQVHASNQPLQIRKSVPFGSGGWELPVNYTKKKNGGTCVVGCHKPKTYNRKNAYNNQ</sequence>
<dbReference type="InterPro" id="IPR010177">
    <property type="entry name" value="Paired_CXXCH_1"/>
</dbReference>
<dbReference type="Gene3D" id="1.10.1130.10">
    <property type="entry name" value="Flavocytochrome C3, Chain A"/>
    <property type="match status" value="1"/>
</dbReference>
<protein>
    <submittedName>
        <fullName evidence="3">Cytochrome C family protein</fullName>
    </submittedName>
</protein>
<feature type="chain" id="PRO_5003369128" evidence="1">
    <location>
        <begin position="21"/>
        <end position="436"/>
    </location>
</feature>
<feature type="domain" description="Doubled CXXCH motif" evidence="2">
    <location>
        <begin position="142"/>
        <end position="181"/>
    </location>
</feature>
<dbReference type="HOGENOM" id="CLU_051321_0_0_0"/>
<feature type="domain" description="Doubled CXXCH motif" evidence="2">
    <location>
        <begin position="292"/>
        <end position="343"/>
    </location>
</feature>
<dbReference type="STRING" id="717231.Flexsi_2005"/>
<reference evidence="3 4" key="1">
    <citation type="journal article" date="2011" name="Stand. Genomic Sci.">
        <title>Genome sequence of the moderately thermophilic halophile Flexistipes sinusarabici strain (MAS10).</title>
        <authorList>
            <person name="Lapidus A."/>
            <person name="Chertkov O."/>
            <person name="Nolan M."/>
            <person name="Lucas S."/>
            <person name="Hammon N."/>
            <person name="Deshpande S."/>
            <person name="Cheng J.F."/>
            <person name="Tapia R."/>
            <person name="Han C."/>
            <person name="Goodwin L."/>
            <person name="Pitluck S."/>
            <person name="Liolios K."/>
            <person name="Pagani I."/>
            <person name="Ivanova N."/>
            <person name="Huntemann M."/>
            <person name="Mavromatis K."/>
            <person name="Mikhailova N."/>
            <person name="Pati A."/>
            <person name="Chen A."/>
            <person name="Palaniappan K."/>
            <person name="Land M."/>
            <person name="Hauser L."/>
            <person name="Brambilla E.M."/>
            <person name="Rohde M."/>
            <person name="Abt B."/>
            <person name="Spring S."/>
            <person name="Goker M."/>
            <person name="Bristow J."/>
            <person name="Eisen J.A."/>
            <person name="Markowitz V."/>
            <person name="Hugenholtz P."/>
            <person name="Kyrpides N.C."/>
            <person name="Klenk H.P."/>
            <person name="Woyke T."/>
        </authorList>
    </citation>
    <scope>NUCLEOTIDE SEQUENCE [LARGE SCALE GENOMIC DNA]</scope>
    <source>
        <strain evidence="4">DSM 4947 / MAS 10</strain>
    </source>
</reference>
<feature type="signal peptide" evidence="1">
    <location>
        <begin position="1"/>
        <end position="20"/>
    </location>
</feature>
<dbReference type="Gene3D" id="1.10.287.3080">
    <property type="match status" value="1"/>
</dbReference>
<name>F8E4Z8_FLESM</name>
<evidence type="ECO:0000313" key="3">
    <source>
        <dbReference type="EMBL" id="AEI15634.1"/>
    </source>
</evidence>
<evidence type="ECO:0000313" key="4">
    <source>
        <dbReference type="Proteomes" id="UP000006621"/>
    </source>
</evidence>
<dbReference type="AlphaFoldDB" id="F8E4Z8"/>
<gene>
    <name evidence="3" type="ordered locus">Flexsi_2005</name>
</gene>
<dbReference type="EMBL" id="CP002858">
    <property type="protein sequence ID" value="AEI15634.1"/>
    <property type="molecule type" value="Genomic_DNA"/>
</dbReference>
<feature type="domain" description="Doubled CXXCH motif" evidence="2">
    <location>
        <begin position="243"/>
        <end position="281"/>
    </location>
</feature>
<dbReference type="eggNOG" id="COG3005">
    <property type="taxonomic scope" value="Bacteria"/>
</dbReference>
<dbReference type="PANTHER" id="PTHR39425">
    <property type="entry name" value="LIPOPROTEIN CYTOCHROME C"/>
    <property type="match status" value="1"/>
</dbReference>
<dbReference type="SUPFAM" id="SSF48695">
    <property type="entry name" value="Multiheme cytochromes"/>
    <property type="match status" value="2"/>
</dbReference>
<dbReference type="Gene3D" id="1.10.720.180">
    <property type="match status" value="1"/>
</dbReference>